<keyword evidence="4" id="KW-1185">Reference proteome</keyword>
<evidence type="ECO:0000259" key="1">
    <source>
        <dbReference type="Pfam" id="PF08348"/>
    </source>
</evidence>
<protein>
    <submittedName>
        <fullName evidence="3">PAS domain-containing protein</fullName>
    </submittedName>
</protein>
<feature type="domain" description="Transcriptional regulator DauR-like HTH" evidence="2">
    <location>
        <begin position="139"/>
        <end position="198"/>
    </location>
</feature>
<dbReference type="PANTHER" id="PTHR35568:SF1">
    <property type="entry name" value="TRANSCRIPTIONAL REGULATOR DAUR"/>
    <property type="match status" value="1"/>
</dbReference>
<dbReference type="InterPro" id="IPR039446">
    <property type="entry name" value="DauR-like"/>
</dbReference>
<proteinExistence type="predicted"/>
<dbReference type="InterPro" id="IPR013559">
    <property type="entry name" value="YheO"/>
</dbReference>
<comment type="caution">
    <text evidence="3">The sequence shown here is derived from an EMBL/GenBank/DDBJ whole genome shotgun (WGS) entry which is preliminary data.</text>
</comment>
<dbReference type="Proteomes" id="UP001424441">
    <property type="component" value="Unassembled WGS sequence"/>
</dbReference>
<dbReference type="Pfam" id="PF13309">
    <property type="entry name" value="HTH_22"/>
    <property type="match status" value="1"/>
</dbReference>
<dbReference type="InterPro" id="IPR039445">
    <property type="entry name" value="DauR-like_HTH"/>
</dbReference>
<organism evidence="3 4">
    <name type="scientific">Paenochrobactrum glaciei</name>
    <dbReference type="NCBI Taxonomy" id="486407"/>
    <lineage>
        <taxon>Bacteria</taxon>
        <taxon>Pseudomonadati</taxon>
        <taxon>Pseudomonadota</taxon>
        <taxon>Alphaproteobacteria</taxon>
        <taxon>Hyphomicrobiales</taxon>
        <taxon>Brucellaceae</taxon>
        <taxon>Paenochrobactrum</taxon>
    </lineage>
</organism>
<accession>A0ABP3RFM4</accession>
<dbReference type="EMBL" id="BAAADE010000003">
    <property type="protein sequence ID" value="GAA0606373.1"/>
    <property type="molecule type" value="Genomic_DNA"/>
</dbReference>
<name>A0ABP3RFM4_9HYPH</name>
<dbReference type="RefSeq" id="WP_343805543.1">
    <property type="nucleotide sequence ID" value="NZ_BAAADE010000003.1"/>
</dbReference>
<evidence type="ECO:0000313" key="4">
    <source>
        <dbReference type="Proteomes" id="UP001424441"/>
    </source>
</evidence>
<sequence>MTHELDKYLPVAEAVAALLRPHAEVVIHDLETAKIRHIVNPLSSRQAGANSMTEVDIASSLEATVIGPYRKTNWDRRQLRSVTAVLRDDTSRPVGLLCINLDISAFEGAVAFIRQLIEFSPAPVLTSELFKPEWKEMANTILAAYLAAHKMTETAMRREDHVSVIRLLDEAGIFDMRGAMPHVTYMLRLSRSTIYTILKNIRLSD</sequence>
<feature type="domain" description="YheO-like" evidence="1">
    <location>
        <begin position="5"/>
        <end position="109"/>
    </location>
</feature>
<evidence type="ECO:0000313" key="3">
    <source>
        <dbReference type="EMBL" id="GAA0606373.1"/>
    </source>
</evidence>
<dbReference type="PANTHER" id="PTHR35568">
    <property type="entry name" value="TRANSCRIPTIONAL REGULATOR DAUR"/>
    <property type="match status" value="1"/>
</dbReference>
<reference evidence="4" key="1">
    <citation type="journal article" date="2019" name="Int. J. Syst. Evol. Microbiol.">
        <title>The Global Catalogue of Microorganisms (GCM) 10K type strain sequencing project: providing services to taxonomists for standard genome sequencing and annotation.</title>
        <authorList>
            <consortium name="The Broad Institute Genomics Platform"/>
            <consortium name="The Broad Institute Genome Sequencing Center for Infectious Disease"/>
            <person name="Wu L."/>
            <person name="Ma J."/>
        </authorList>
    </citation>
    <scope>NUCLEOTIDE SEQUENCE [LARGE SCALE GENOMIC DNA]</scope>
    <source>
        <strain evidence="4">JCM 15115</strain>
    </source>
</reference>
<gene>
    <name evidence="3" type="ORF">GCM10008943_22480</name>
</gene>
<evidence type="ECO:0000259" key="2">
    <source>
        <dbReference type="Pfam" id="PF13309"/>
    </source>
</evidence>
<dbReference type="Pfam" id="PF08348">
    <property type="entry name" value="PAS_6"/>
    <property type="match status" value="1"/>
</dbReference>